<accession>A0A420RXA9</accession>
<gene>
    <name evidence="2" type="ORF">BFJ68_g1986</name>
</gene>
<dbReference type="Proteomes" id="UP000285860">
    <property type="component" value="Unassembled WGS sequence"/>
</dbReference>
<dbReference type="AlphaFoldDB" id="A0A420RXA9"/>
<feature type="signal peptide" evidence="1">
    <location>
        <begin position="1"/>
        <end position="20"/>
    </location>
</feature>
<protein>
    <recommendedName>
        <fullName evidence="4">Secreted in xylem 1</fullName>
    </recommendedName>
</protein>
<dbReference type="PANTHER" id="PTHR35605">
    <property type="entry name" value="ECP2 EFFECTOR PROTEIN DOMAIN-CONTAINING PROTEIN-RELATED"/>
    <property type="match status" value="1"/>
</dbReference>
<name>A0A420RXA9_FUSOX</name>
<evidence type="ECO:0000313" key="2">
    <source>
        <dbReference type="EMBL" id="RKL21674.1"/>
    </source>
</evidence>
<keyword evidence="1" id="KW-0732">Signal</keyword>
<comment type="caution">
    <text evidence="2">The sequence shown here is derived from an EMBL/GenBank/DDBJ whole genome shotgun (WGS) entry which is preliminary data.</text>
</comment>
<evidence type="ECO:0000256" key="1">
    <source>
        <dbReference type="SAM" id="SignalP"/>
    </source>
</evidence>
<dbReference type="PANTHER" id="PTHR35605:SF1">
    <property type="entry name" value="ECP2 EFFECTOR PROTEIN DOMAIN-CONTAINING PROTEIN-RELATED"/>
    <property type="match status" value="1"/>
</dbReference>
<evidence type="ECO:0008006" key="4">
    <source>
        <dbReference type="Google" id="ProtNLM"/>
    </source>
</evidence>
<dbReference type="VEuPathDB" id="FungiDB:FOMG_03065"/>
<proteinExistence type="predicted"/>
<sequence>MQHQRFLLLSVVLLPSACLSSRYGIVVPEWEVEVTSGSTTVLEGTIEEIHEELLQLNPNWDEEYMSNFTQAAADTEKRDSDKHLFGRTNFNGAKYTCRGRWPECHTAPIVRGVEYLRYVQGKPKNGPGPGNCGRVSCSNNAAIWWCNDNASSKTLNGFGSIADGAGKTVATEALSLDKCSTALNGTSLCERTSAKWADSLLHAKPRISERTEGNRYTKVTLKSSCQGPNSRRKP</sequence>
<dbReference type="VEuPathDB" id="FungiDB:FOXG_04132"/>
<organism evidence="2 3">
    <name type="scientific">Fusarium oxysporum</name>
    <name type="common">Fusarium vascular wilt</name>
    <dbReference type="NCBI Taxonomy" id="5507"/>
    <lineage>
        <taxon>Eukaryota</taxon>
        <taxon>Fungi</taxon>
        <taxon>Dikarya</taxon>
        <taxon>Ascomycota</taxon>
        <taxon>Pezizomycotina</taxon>
        <taxon>Sordariomycetes</taxon>
        <taxon>Hypocreomycetidae</taxon>
        <taxon>Hypocreales</taxon>
        <taxon>Nectriaceae</taxon>
        <taxon>Fusarium</taxon>
        <taxon>Fusarium oxysporum species complex</taxon>
    </lineage>
</organism>
<reference evidence="2 3" key="1">
    <citation type="journal article" date="2018" name="Sci. Rep.">
        <title>Characterisation of pathogen-specific regions and novel effector candidates in Fusarium oxysporum f. sp. cepae.</title>
        <authorList>
            <person name="Armitage A.D."/>
            <person name="Taylor A."/>
            <person name="Sobczyk M.K."/>
            <person name="Baxter L."/>
            <person name="Greenfield B.P."/>
            <person name="Bates H.J."/>
            <person name="Wilson F."/>
            <person name="Jackson A.C."/>
            <person name="Ott S."/>
            <person name="Harrison R.J."/>
            <person name="Clarkson J.P."/>
        </authorList>
    </citation>
    <scope>NUCLEOTIDE SEQUENCE [LARGE SCALE GENOMIC DNA]</scope>
    <source>
        <strain evidence="2 3">Fo_A28</strain>
    </source>
</reference>
<feature type="chain" id="PRO_5018986879" description="Secreted in xylem 1" evidence="1">
    <location>
        <begin position="21"/>
        <end position="234"/>
    </location>
</feature>
<evidence type="ECO:0000313" key="3">
    <source>
        <dbReference type="Proteomes" id="UP000285860"/>
    </source>
</evidence>
<dbReference type="EMBL" id="MRCY01000006">
    <property type="protein sequence ID" value="RKL21674.1"/>
    <property type="molecule type" value="Genomic_DNA"/>
</dbReference>
<dbReference type="VEuPathDB" id="FungiDB:FOZG_02995"/>